<organism evidence="5 6">
    <name type="scientific">Roseburia intestinalis</name>
    <dbReference type="NCBI Taxonomy" id="166486"/>
    <lineage>
        <taxon>Bacteria</taxon>
        <taxon>Bacillati</taxon>
        <taxon>Bacillota</taxon>
        <taxon>Clostridia</taxon>
        <taxon>Lachnospirales</taxon>
        <taxon>Lachnospiraceae</taxon>
        <taxon>Roseburia</taxon>
    </lineage>
</organism>
<dbReference type="PROSITE" id="PS00041">
    <property type="entry name" value="HTH_ARAC_FAMILY_1"/>
    <property type="match status" value="1"/>
</dbReference>
<reference evidence="5 6" key="1">
    <citation type="submission" date="2018-08" db="EMBL/GenBank/DDBJ databases">
        <title>A genome reference for cultivated species of the human gut microbiota.</title>
        <authorList>
            <person name="Zou Y."/>
            <person name="Xue W."/>
            <person name="Luo G."/>
        </authorList>
    </citation>
    <scope>NUCLEOTIDE SEQUENCE [LARGE SCALE GENOMIC DNA]</scope>
    <source>
        <strain evidence="5 6">AM22-21LB</strain>
    </source>
</reference>
<protein>
    <submittedName>
        <fullName evidence="5">AraC family transcriptional regulator</fullName>
    </submittedName>
</protein>
<evidence type="ECO:0000256" key="1">
    <source>
        <dbReference type="ARBA" id="ARBA00023015"/>
    </source>
</evidence>
<keyword evidence="1" id="KW-0805">Transcription regulation</keyword>
<dbReference type="PANTHER" id="PTHR43280:SF28">
    <property type="entry name" value="HTH-TYPE TRANSCRIPTIONAL ACTIVATOR RHAS"/>
    <property type="match status" value="1"/>
</dbReference>
<evidence type="ECO:0000259" key="4">
    <source>
        <dbReference type="PROSITE" id="PS01124"/>
    </source>
</evidence>
<dbReference type="Gene3D" id="1.10.10.60">
    <property type="entry name" value="Homeodomain-like"/>
    <property type="match status" value="2"/>
</dbReference>
<accession>A0A3R6HEY8</accession>
<dbReference type="SMART" id="SM00342">
    <property type="entry name" value="HTH_ARAC"/>
    <property type="match status" value="1"/>
</dbReference>
<dbReference type="SUPFAM" id="SSF46689">
    <property type="entry name" value="Homeodomain-like"/>
    <property type="match status" value="2"/>
</dbReference>
<proteinExistence type="predicted"/>
<dbReference type="Gene3D" id="2.60.120.10">
    <property type="entry name" value="Jelly Rolls"/>
    <property type="match status" value="1"/>
</dbReference>
<name>A0A3R6HEY8_9FIRM</name>
<dbReference type="SUPFAM" id="SSF51215">
    <property type="entry name" value="Regulatory protein AraC"/>
    <property type="match status" value="1"/>
</dbReference>
<dbReference type="InterPro" id="IPR018062">
    <property type="entry name" value="HTH_AraC-typ_CS"/>
</dbReference>
<evidence type="ECO:0000256" key="2">
    <source>
        <dbReference type="ARBA" id="ARBA00023125"/>
    </source>
</evidence>
<gene>
    <name evidence="5" type="ORF">DW264_08270</name>
</gene>
<dbReference type="GO" id="GO:0003700">
    <property type="term" value="F:DNA-binding transcription factor activity"/>
    <property type="evidence" value="ECO:0007669"/>
    <property type="project" value="InterPro"/>
</dbReference>
<dbReference type="Proteomes" id="UP000284051">
    <property type="component" value="Unassembled WGS sequence"/>
</dbReference>
<dbReference type="InterPro" id="IPR003313">
    <property type="entry name" value="AraC-bd"/>
</dbReference>
<sequence>MEPPMKSLFEYTDKLNKPYECFFLDMKKEWLPVQPHWHYFMEILYVTRGTALMYQNEQSYIVNEGDLIVFLPSVVHSVHAVSDAPLQYYVLKFDLSQLDSSASLTGGSWNYSALFNNAINNEQADIYFPEEVLHFLPVQSLFDDCVREMQNMQYGYQMILQSKVRELLTWMLRIWRNNGFDTDCYFTPLAKENTIYTITEYIDRHACENIRVEDIAALCHMSYSHFAKNFREIYGQSCKKYIEFIRLCKVEDMLLFTNFDLNYISQETGYADCSHLIRSFKEKYGVSPHQYRRQHSSPRQNH</sequence>
<dbReference type="Pfam" id="PF12833">
    <property type="entry name" value="HTH_18"/>
    <property type="match status" value="1"/>
</dbReference>
<dbReference type="PROSITE" id="PS01124">
    <property type="entry name" value="HTH_ARAC_FAMILY_2"/>
    <property type="match status" value="1"/>
</dbReference>
<dbReference type="InterPro" id="IPR018060">
    <property type="entry name" value="HTH_AraC"/>
</dbReference>
<dbReference type="GO" id="GO:0043565">
    <property type="term" value="F:sequence-specific DNA binding"/>
    <property type="evidence" value="ECO:0007669"/>
    <property type="project" value="InterPro"/>
</dbReference>
<dbReference type="CDD" id="cd02208">
    <property type="entry name" value="cupin_RmlC-like"/>
    <property type="match status" value="1"/>
</dbReference>
<feature type="domain" description="HTH araC/xylS-type" evidence="4">
    <location>
        <begin position="196"/>
        <end position="294"/>
    </location>
</feature>
<dbReference type="AlphaFoldDB" id="A0A3R6HEY8"/>
<dbReference type="InterPro" id="IPR037923">
    <property type="entry name" value="HTH-like"/>
</dbReference>
<keyword evidence="2" id="KW-0238">DNA-binding</keyword>
<evidence type="ECO:0000313" key="5">
    <source>
        <dbReference type="EMBL" id="RHG29087.1"/>
    </source>
</evidence>
<evidence type="ECO:0000313" key="6">
    <source>
        <dbReference type="Proteomes" id="UP000284051"/>
    </source>
</evidence>
<dbReference type="EMBL" id="QRID01000006">
    <property type="protein sequence ID" value="RHG29087.1"/>
    <property type="molecule type" value="Genomic_DNA"/>
</dbReference>
<comment type="caution">
    <text evidence="5">The sequence shown here is derived from an EMBL/GenBank/DDBJ whole genome shotgun (WGS) entry which is preliminary data.</text>
</comment>
<dbReference type="InterPro" id="IPR014710">
    <property type="entry name" value="RmlC-like_jellyroll"/>
</dbReference>
<dbReference type="Pfam" id="PF02311">
    <property type="entry name" value="AraC_binding"/>
    <property type="match status" value="1"/>
</dbReference>
<evidence type="ECO:0000256" key="3">
    <source>
        <dbReference type="ARBA" id="ARBA00023163"/>
    </source>
</evidence>
<dbReference type="InterPro" id="IPR009057">
    <property type="entry name" value="Homeodomain-like_sf"/>
</dbReference>
<dbReference type="PANTHER" id="PTHR43280">
    <property type="entry name" value="ARAC-FAMILY TRANSCRIPTIONAL REGULATOR"/>
    <property type="match status" value="1"/>
</dbReference>
<keyword evidence="3" id="KW-0804">Transcription</keyword>